<feature type="compositionally biased region" description="Low complexity" evidence="1">
    <location>
        <begin position="109"/>
        <end position="120"/>
    </location>
</feature>
<dbReference type="RefSeq" id="WP_141990564.1">
    <property type="nucleotide sequence ID" value="NZ_VFRA01000001.1"/>
</dbReference>
<name>A0A8H2PU76_9MICO</name>
<proteinExistence type="predicted"/>
<dbReference type="AlphaFoldDB" id="A0A8H2PU76"/>
<keyword evidence="3" id="KW-1185">Reference proteome</keyword>
<accession>A0A8H2PU76</accession>
<organism evidence="2 3">
    <name type="scientific">Rhodoglobus vestalii</name>
    <dbReference type="NCBI Taxonomy" id="193384"/>
    <lineage>
        <taxon>Bacteria</taxon>
        <taxon>Bacillati</taxon>
        <taxon>Actinomycetota</taxon>
        <taxon>Actinomycetes</taxon>
        <taxon>Micrococcales</taxon>
        <taxon>Microbacteriaceae</taxon>
        <taxon>Rhodoglobus</taxon>
    </lineage>
</organism>
<protein>
    <submittedName>
        <fullName evidence="2">Uncharacterized protein</fullName>
    </submittedName>
</protein>
<dbReference type="Proteomes" id="UP000316560">
    <property type="component" value="Unassembled WGS sequence"/>
</dbReference>
<feature type="compositionally biased region" description="Basic and acidic residues" evidence="1">
    <location>
        <begin position="85"/>
        <end position="94"/>
    </location>
</feature>
<reference evidence="2 3" key="1">
    <citation type="submission" date="2019-06" db="EMBL/GenBank/DDBJ databases">
        <title>Sequencing the genomes of 1000 actinobacteria strains.</title>
        <authorList>
            <person name="Klenk H.-P."/>
        </authorList>
    </citation>
    <scope>NUCLEOTIDE SEQUENCE [LARGE SCALE GENOMIC DNA]</scope>
    <source>
        <strain evidence="2 3">DSM 21947</strain>
    </source>
</reference>
<comment type="caution">
    <text evidence="2">The sequence shown here is derived from an EMBL/GenBank/DDBJ whole genome shotgun (WGS) entry which is preliminary data.</text>
</comment>
<evidence type="ECO:0000256" key="1">
    <source>
        <dbReference type="SAM" id="MobiDB-lite"/>
    </source>
</evidence>
<gene>
    <name evidence="2" type="ORF">FB472_1797</name>
</gene>
<dbReference type="OrthoDB" id="9803716at2"/>
<sequence>MLTITHTHEAGTMVEGTVRGDGTAEILKAQRWRWGRSIAAWFVPQSRDRLPKWHTINAAATALRAAGFEVATEIDEATRSTAEVEAGKIERQEQRAGALDSKADRKATAADQAQARADRR</sequence>
<evidence type="ECO:0000313" key="2">
    <source>
        <dbReference type="EMBL" id="TQO20181.1"/>
    </source>
</evidence>
<evidence type="ECO:0000313" key="3">
    <source>
        <dbReference type="Proteomes" id="UP000316560"/>
    </source>
</evidence>
<dbReference type="EMBL" id="VFRA01000001">
    <property type="protein sequence ID" value="TQO20181.1"/>
    <property type="molecule type" value="Genomic_DNA"/>
</dbReference>
<feature type="region of interest" description="Disordered" evidence="1">
    <location>
        <begin position="79"/>
        <end position="120"/>
    </location>
</feature>